<evidence type="ECO:0008006" key="3">
    <source>
        <dbReference type="Google" id="ProtNLM"/>
    </source>
</evidence>
<comment type="caution">
    <text evidence="1">The sequence shown here is derived from an EMBL/GenBank/DDBJ whole genome shotgun (WGS) entry which is preliminary data.</text>
</comment>
<gene>
    <name evidence="1" type="ORF">GLW07_01305</name>
</gene>
<dbReference type="Proteomes" id="UP000447833">
    <property type="component" value="Unassembled WGS sequence"/>
</dbReference>
<dbReference type="RefSeq" id="WP_160917886.1">
    <property type="nucleotide sequence ID" value="NZ_WMEY01000001.1"/>
</dbReference>
<reference evidence="1 2" key="1">
    <citation type="submission" date="2019-11" db="EMBL/GenBank/DDBJ databases">
        <title>Genome sequences of 17 halophilic strains isolated from different environments.</title>
        <authorList>
            <person name="Furrow R.E."/>
        </authorList>
    </citation>
    <scope>NUCLEOTIDE SEQUENCE [LARGE SCALE GENOMIC DNA]</scope>
    <source>
        <strain evidence="1 2">22506_14_FS</strain>
    </source>
</reference>
<evidence type="ECO:0000313" key="1">
    <source>
        <dbReference type="EMBL" id="MYL61982.1"/>
    </source>
</evidence>
<dbReference type="SUPFAM" id="SSF52266">
    <property type="entry name" value="SGNH hydrolase"/>
    <property type="match status" value="1"/>
</dbReference>
<name>A0A845EQG0_9BACL</name>
<evidence type="ECO:0000313" key="2">
    <source>
        <dbReference type="Proteomes" id="UP000447833"/>
    </source>
</evidence>
<proteinExistence type="predicted"/>
<dbReference type="EMBL" id="WMEY01000001">
    <property type="protein sequence ID" value="MYL61982.1"/>
    <property type="molecule type" value="Genomic_DNA"/>
</dbReference>
<sequence>MKNALFLIAFIGCLAVVVAGKFHWDDKLEQTGETVSAEVDAASGFTKQSEGIDEIPVSNQELKKLLTNFPEHLQEKMMSFEEPISVAIVGSESIGTSKEGLKQNVEKGLEESYWNGAFKVKQFTFKDATTKSIVEDGLYEDVIEEKPDIVLLETFTLNDNGVVVIDEGHQNLSTFMSELKEAIPSVSIMLMPSNPIADPGYYALQISALEKYAEANDLIYLDHWKEWPAVDSEKMSDFLVDSRPNEQGFEVWGDFIVDYLSGN</sequence>
<organism evidence="1 2">
    <name type="scientific">Guptibacillus hwajinpoensis</name>
    <dbReference type="NCBI Taxonomy" id="208199"/>
    <lineage>
        <taxon>Bacteria</taxon>
        <taxon>Bacillati</taxon>
        <taxon>Bacillota</taxon>
        <taxon>Bacilli</taxon>
        <taxon>Bacillales</taxon>
        <taxon>Guptibacillaceae</taxon>
        <taxon>Guptibacillus</taxon>
    </lineage>
</organism>
<dbReference type="AlphaFoldDB" id="A0A845EQG0"/>
<protein>
    <recommendedName>
        <fullName evidence="3">SGNH/GDSL hydrolase family protein</fullName>
    </recommendedName>
</protein>
<accession>A0A845EQG0</accession>
<dbReference type="Gene3D" id="3.40.50.1110">
    <property type="entry name" value="SGNH hydrolase"/>
    <property type="match status" value="1"/>
</dbReference>
<dbReference type="InterPro" id="IPR036514">
    <property type="entry name" value="SGNH_hydro_sf"/>
</dbReference>